<dbReference type="SUPFAM" id="SSF53098">
    <property type="entry name" value="Ribonuclease H-like"/>
    <property type="match status" value="1"/>
</dbReference>
<dbReference type="InterPro" id="IPR036397">
    <property type="entry name" value="RNaseH_sf"/>
</dbReference>
<gene>
    <name evidence="4" type="ORF">LUZ62_022775</name>
    <name evidence="3" type="ORF">LUZ62_049855</name>
    <name evidence="2" type="ORF">LUZ62_082831</name>
</gene>
<reference evidence="3" key="1">
    <citation type="submission" date="2022-08" db="EMBL/GenBank/DDBJ databases">
        <authorList>
            <person name="Marques A."/>
        </authorList>
    </citation>
    <scope>NUCLEOTIDE SEQUENCE</scope>
    <source>
        <strain evidence="3">RhyPub2mFocal</strain>
        <tissue evidence="3">Leaves</tissue>
    </source>
</reference>
<protein>
    <recommendedName>
        <fullName evidence="1">RNase H type-1 domain-containing protein</fullName>
    </recommendedName>
</protein>
<dbReference type="InterPro" id="IPR002156">
    <property type="entry name" value="RNaseH_domain"/>
</dbReference>
<sequence length="200" mass="22704">MLARNSDMICNKFINIGVLCRNRASVFVASRSRHYNTEKPKWKRPEKGCIKLNFDGSSKSKKASIGGVYRNHEGVFLLGYSERIEKATSSVAELVAAKRGLELALENGWFNIWIEGDAKFVVDVMGKPAQMRSKEHDKHINDIKMLLSLLNHFDASHIFRRGNKVADKLAKLGYGMKMPKVWDEPPPEIIKFLRDDAKGK</sequence>
<dbReference type="EMBL" id="JAMFTS010000005">
    <property type="protein sequence ID" value="KAJ4748426.1"/>
    <property type="molecule type" value="Genomic_DNA"/>
</dbReference>
<proteinExistence type="predicted"/>
<keyword evidence="5" id="KW-1185">Reference proteome</keyword>
<evidence type="ECO:0000313" key="4">
    <source>
        <dbReference type="EMBL" id="KAJ4810209.1"/>
    </source>
</evidence>
<dbReference type="InterPro" id="IPR044730">
    <property type="entry name" value="RNase_H-like_dom_plant"/>
</dbReference>
<organism evidence="3 5">
    <name type="scientific">Rhynchospora pubera</name>
    <dbReference type="NCBI Taxonomy" id="906938"/>
    <lineage>
        <taxon>Eukaryota</taxon>
        <taxon>Viridiplantae</taxon>
        <taxon>Streptophyta</taxon>
        <taxon>Embryophyta</taxon>
        <taxon>Tracheophyta</taxon>
        <taxon>Spermatophyta</taxon>
        <taxon>Magnoliopsida</taxon>
        <taxon>Liliopsida</taxon>
        <taxon>Poales</taxon>
        <taxon>Cyperaceae</taxon>
        <taxon>Cyperoideae</taxon>
        <taxon>Rhynchosporeae</taxon>
        <taxon>Rhynchospora</taxon>
    </lineage>
</organism>
<dbReference type="Gene3D" id="3.30.420.10">
    <property type="entry name" value="Ribonuclease H-like superfamily/Ribonuclease H"/>
    <property type="match status" value="1"/>
</dbReference>
<evidence type="ECO:0000313" key="3">
    <source>
        <dbReference type="EMBL" id="KAJ4798609.1"/>
    </source>
</evidence>
<dbReference type="PANTHER" id="PTHR47723:SF19">
    <property type="entry name" value="POLYNUCLEOTIDYL TRANSFERASE, RIBONUCLEASE H-LIKE SUPERFAMILY PROTEIN"/>
    <property type="match status" value="1"/>
</dbReference>
<evidence type="ECO:0000259" key="1">
    <source>
        <dbReference type="Pfam" id="PF13456"/>
    </source>
</evidence>
<comment type="caution">
    <text evidence="3">The sequence shown here is derived from an EMBL/GenBank/DDBJ whole genome shotgun (WGS) entry which is preliminary data.</text>
</comment>
<dbReference type="PANTHER" id="PTHR47723">
    <property type="entry name" value="OS05G0353850 PROTEIN"/>
    <property type="match status" value="1"/>
</dbReference>
<dbReference type="InterPro" id="IPR012337">
    <property type="entry name" value="RNaseH-like_sf"/>
</dbReference>
<name>A0AAV8G3D3_9POAL</name>
<dbReference type="CDD" id="cd06222">
    <property type="entry name" value="RNase_H_like"/>
    <property type="match status" value="1"/>
</dbReference>
<dbReference type="InterPro" id="IPR053151">
    <property type="entry name" value="RNase_H-like"/>
</dbReference>
<dbReference type="GO" id="GO:0004523">
    <property type="term" value="F:RNA-DNA hybrid ribonuclease activity"/>
    <property type="evidence" value="ECO:0007669"/>
    <property type="project" value="InterPro"/>
</dbReference>
<accession>A0AAV8G3D3</accession>
<dbReference type="Proteomes" id="UP001140206">
    <property type="component" value="Chromosome 5"/>
</dbReference>
<dbReference type="Proteomes" id="UP001140206">
    <property type="component" value="Chromosome 2"/>
</dbReference>
<evidence type="ECO:0000313" key="5">
    <source>
        <dbReference type="Proteomes" id="UP001140206"/>
    </source>
</evidence>
<dbReference type="AlphaFoldDB" id="A0AAV8G3D3"/>
<dbReference type="EMBL" id="JAMFTS010000002">
    <property type="protein sequence ID" value="KAJ4798609.1"/>
    <property type="molecule type" value="Genomic_DNA"/>
</dbReference>
<dbReference type="EMBL" id="JAMFTS010000001">
    <property type="protein sequence ID" value="KAJ4810209.1"/>
    <property type="molecule type" value="Genomic_DNA"/>
</dbReference>
<dbReference type="GO" id="GO:0003676">
    <property type="term" value="F:nucleic acid binding"/>
    <property type="evidence" value="ECO:0007669"/>
    <property type="project" value="InterPro"/>
</dbReference>
<feature type="domain" description="RNase H type-1" evidence="1">
    <location>
        <begin position="53"/>
        <end position="172"/>
    </location>
</feature>
<evidence type="ECO:0000313" key="2">
    <source>
        <dbReference type="EMBL" id="KAJ4748426.1"/>
    </source>
</evidence>
<dbReference type="Proteomes" id="UP001140206">
    <property type="component" value="Chromosome 1"/>
</dbReference>
<dbReference type="Pfam" id="PF13456">
    <property type="entry name" value="RVT_3"/>
    <property type="match status" value="1"/>
</dbReference>